<dbReference type="HOGENOM" id="CLU_3196541_0_0_5"/>
<proteinExistence type="predicted"/>
<dbReference type="Proteomes" id="UP000009101">
    <property type="component" value="Chromosome"/>
</dbReference>
<dbReference type="AlphaFoldDB" id="E6YGC4"/>
<organism evidence="1 2">
    <name type="scientific">Bartonella clarridgeiae (strain CCUG 45776 / CIP 104772 / 73)</name>
    <dbReference type="NCBI Taxonomy" id="696125"/>
    <lineage>
        <taxon>Bacteria</taxon>
        <taxon>Pseudomonadati</taxon>
        <taxon>Pseudomonadota</taxon>
        <taxon>Alphaproteobacteria</taxon>
        <taxon>Hyphomicrobiales</taxon>
        <taxon>Bartonellaceae</taxon>
        <taxon>Bartonella</taxon>
    </lineage>
</organism>
<keyword evidence="2" id="KW-1185">Reference proteome</keyword>
<protein>
    <submittedName>
        <fullName evidence="1">Uncharacterized protein</fullName>
    </submittedName>
</protein>
<reference evidence="2" key="1">
    <citation type="submission" date="2009-11" db="EMBL/GenBank/DDBJ databases">
        <title>Genome sequencing of Bartonella species and comparative genomics.</title>
        <authorList>
            <person name="Engel P."/>
            <person name="Salzburger W."/>
            <person name="Marius L."/>
            <person name="Chao-Chin C."/>
            <person name="Soichi M."/>
            <person name="Christa L."/>
            <person name="Alexandra C."/>
            <person name="Aurelie L."/>
            <person name="Claudine M."/>
            <person name="Stephan S.C."/>
            <person name="Christoph D."/>
        </authorList>
    </citation>
    <scope>NUCLEOTIDE SEQUENCE [LARGE SCALE GENOMIC DNA]</scope>
    <source>
        <strain evidence="2">CIP 104772 / 73</strain>
    </source>
</reference>
<dbReference type="RefSeq" id="WP_013544582.1">
    <property type="nucleotide sequence ID" value="NC_014932.1"/>
</dbReference>
<accession>E6YGC4</accession>
<dbReference type="KEGG" id="bcd:BARCL_0231"/>
<gene>
    <name evidence="1" type="ordered locus">BARCL_0231</name>
</gene>
<dbReference type="EMBL" id="FN645454">
    <property type="protein sequence ID" value="CBI75912.1"/>
    <property type="molecule type" value="Genomic_DNA"/>
</dbReference>
<evidence type="ECO:0000313" key="1">
    <source>
        <dbReference type="EMBL" id="CBI75912.1"/>
    </source>
</evidence>
<name>E6YGC4_BARC7</name>
<evidence type="ECO:0000313" key="2">
    <source>
        <dbReference type="Proteomes" id="UP000009101"/>
    </source>
</evidence>
<sequence length="45" mass="5371">MVRKGDKEIVQMMQPYDQIDASMVTAYLENWLFKTTIYLSDNIRN</sequence>
<reference evidence="1 2" key="2">
    <citation type="journal article" date="2011" name="PLoS Genet.">
        <title>Parallel evolution of a type IV secretion system in radiating lineages of the host-restricted bacterial pathogen Bartonella.</title>
        <authorList>
            <person name="Engel P."/>
            <person name="Salzburger W."/>
            <person name="Liesch M."/>
            <person name="Chang C.C."/>
            <person name="Maruyama S."/>
            <person name="Lanz C."/>
            <person name="Calteau A."/>
            <person name="Lajus A."/>
            <person name="Medigue C."/>
            <person name="Schuster S.C."/>
            <person name="Dehio C."/>
        </authorList>
    </citation>
    <scope>NUCLEOTIDE SEQUENCE [LARGE SCALE GENOMIC DNA]</scope>
    <source>
        <strain evidence="2">CIP 104772 / 73</strain>
    </source>
</reference>